<keyword evidence="5 7" id="KW-1133">Transmembrane helix</keyword>
<feature type="transmembrane region" description="Helical" evidence="7">
    <location>
        <begin position="708"/>
        <end position="729"/>
    </location>
</feature>
<dbReference type="Pfam" id="PF03188">
    <property type="entry name" value="Cytochrom_B561"/>
    <property type="match status" value="1"/>
</dbReference>
<name>A0A815D7E2_9BILA</name>
<dbReference type="InterPro" id="IPR025398">
    <property type="entry name" value="DUF4371"/>
</dbReference>
<evidence type="ECO:0000313" key="9">
    <source>
        <dbReference type="EMBL" id="CAF1289775.1"/>
    </source>
</evidence>
<sequence length="863" mass="98669">MDNNKRRTSSIDSYFSVQKKTKSQDDALNYVDVNNDSIVSTSSPTSSSLISIPVHDVALGNLNNINNSVQNNPVVDDISRSHIDPPCQPILDKYPINEDNRSFQARWYHERPWLEYSKKTDSVFCYNCRHFGDTTAPKRKKDDVFVIGGFRKWKCALEKTKGFDQHIKSQNHIIATTNYLSYQQRIKTNQTVIDILDSGRIQHIRQNRTRLIKIASLLLLCCRQMIPIRGHNENENSSNRGNLLEILRWSSDVDPISKAVLEDSAQNATYLSHHIQNELIGIMANTVREQISNLIRGKYFALIADESRDVSGHEQLSIVIRIVNDPSDNNNDIIKEYFMGFVRLHQFDAESLSLEIVKFLQQHNIPLDLCIAQCYDGWDSINSLIQNYSAIIEAFEDIIAEGDSRSVNARGLLISVKEPIFICTLFILHQLMGPIKILSNQLKSGTIDYGKASVLILSIIDQMKNLRNEESFKSIYDQIIQFCQTYDIDIKQKRKRCRTRTIPARFANSIITSTVGHRDDDANDEYRIRTSIYYPLIDAILIELNDRFSNSNLNLLTSLSSLYPENESFLEFQSLRKFADHLNCDRNQLENELNVIKPMVKDDKLNSIAELYKKLTSYKNAFPTAVCMVAGALTVPVSSTTCEIFGLLSIILVGLLFDRRVSSDVYNWKTNPFSYHPLMMTIGLLFCYGNAILLYRTFKQIPKLMAKIFHACFLIISLTLGILGLAAIIRSKVINNRPHFMTFHSWIGIATIGLFVFQWICGFISYLFPKLSLDIRKGYMPTHRLWGKIIFLSSVASILTGLSEHGMTSSFFTMNDIQQSRRLIIIFFGIFTSLFSLIVIYLLSNSDYQRPPDQTDEKSVPNP</sequence>
<dbReference type="InterPro" id="IPR006593">
    <property type="entry name" value="Cyt_b561/ferric_Rdtase_TM"/>
</dbReference>
<feature type="transmembrane region" description="Helical" evidence="7">
    <location>
        <begin position="823"/>
        <end position="843"/>
    </location>
</feature>
<organism evidence="9 11">
    <name type="scientific">Rotaria sordida</name>
    <dbReference type="NCBI Taxonomy" id="392033"/>
    <lineage>
        <taxon>Eukaryota</taxon>
        <taxon>Metazoa</taxon>
        <taxon>Spiralia</taxon>
        <taxon>Gnathifera</taxon>
        <taxon>Rotifera</taxon>
        <taxon>Eurotatoria</taxon>
        <taxon>Bdelloidea</taxon>
        <taxon>Philodinida</taxon>
        <taxon>Philodinidae</taxon>
        <taxon>Rotaria</taxon>
    </lineage>
</organism>
<reference evidence="9" key="1">
    <citation type="submission" date="2021-02" db="EMBL/GenBank/DDBJ databases">
        <authorList>
            <person name="Nowell W R."/>
        </authorList>
    </citation>
    <scope>NUCLEOTIDE SEQUENCE</scope>
</reference>
<dbReference type="SMART" id="SM00665">
    <property type="entry name" value="B561"/>
    <property type="match status" value="1"/>
</dbReference>
<evidence type="ECO:0000259" key="8">
    <source>
        <dbReference type="PROSITE" id="PS50939"/>
    </source>
</evidence>
<dbReference type="Gene3D" id="1.20.120.1770">
    <property type="match status" value="1"/>
</dbReference>
<keyword evidence="3 7" id="KW-0812">Transmembrane</keyword>
<feature type="transmembrane region" description="Helical" evidence="7">
    <location>
        <begin position="637"/>
        <end position="657"/>
    </location>
</feature>
<evidence type="ECO:0000256" key="3">
    <source>
        <dbReference type="ARBA" id="ARBA00022692"/>
    </source>
</evidence>
<dbReference type="EMBL" id="CAJNOL010003537">
    <property type="protein sequence ID" value="CAF1566382.1"/>
    <property type="molecule type" value="Genomic_DNA"/>
</dbReference>
<accession>A0A815D7E2</accession>
<evidence type="ECO:0000313" key="12">
    <source>
        <dbReference type="Proteomes" id="UP000663870"/>
    </source>
</evidence>
<comment type="caution">
    <text evidence="9">The sequence shown here is derived from an EMBL/GenBank/DDBJ whole genome shotgun (WGS) entry which is preliminary data.</text>
</comment>
<evidence type="ECO:0000256" key="4">
    <source>
        <dbReference type="ARBA" id="ARBA00022982"/>
    </source>
</evidence>
<feature type="transmembrane region" description="Helical" evidence="7">
    <location>
        <begin position="785"/>
        <end position="802"/>
    </location>
</feature>
<keyword evidence="12" id="KW-1185">Reference proteome</keyword>
<dbReference type="SMART" id="SM00597">
    <property type="entry name" value="ZnF_TTF"/>
    <property type="match status" value="1"/>
</dbReference>
<keyword evidence="2" id="KW-0813">Transport</keyword>
<feature type="transmembrane region" description="Helical" evidence="7">
    <location>
        <begin position="741"/>
        <end position="765"/>
    </location>
</feature>
<comment type="subcellular location">
    <subcellularLocation>
        <location evidence="1">Membrane</location>
    </subcellularLocation>
</comment>
<proteinExistence type="predicted"/>
<dbReference type="Pfam" id="PF14291">
    <property type="entry name" value="DUF4371"/>
    <property type="match status" value="1"/>
</dbReference>
<evidence type="ECO:0000313" key="10">
    <source>
        <dbReference type="EMBL" id="CAF1566382.1"/>
    </source>
</evidence>
<dbReference type="EMBL" id="CAJNOH010002371">
    <property type="protein sequence ID" value="CAF1289775.1"/>
    <property type="molecule type" value="Genomic_DNA"/>
</dbReference>
<dbReference type="AlphaFoldDB" id="A0A815D7E2"/>
<evidence type="ECO:0000256" key="1">
    <source>
        <dbReference type="ARBA" id="ARBA00004370"/>
    </source>
</evidence>
<dbReference type="GO" id="GO:0016020">
    <property type="term" value="C:membrane"/>
    <property type="evidence" value="ECO:0007669"/>
    <property type="project" value="UniProtKB-SubCell"/>
</dbReference>
<dbReference type="PANTHER" id="PTHR45749">
    <property type="match status" value="1"/>
</dbReference>
<evidence type="ECO:0000313" key="11">
    <source>
        <dbReference type="Proteomes" id="UP000663854"/>
    </source>
</evidence>
<dbReference type="InterPro" id="IPR006580">
    <property type="entry name" value="Znf_TTF"/>
</dbReference>
<evidence type="ECO:0000256" key="2">
    <source>
        <dbReference type="ARBA" id="ARBA00022448"/>
    </source>
</evidence>
<feature type="transmembrane region" description="Helical" evidence="7">
    <location>
        <begin position="678"/>
        <end position="696"/>
    </location>
</feature>
<dbReference type="Proteomes" id="UP000663870">
    <property type="component" value="Unassembled WGS sequence"/>
</dbReference>
<evidence type="ECO:0000256" key="5">
    <source>
        <dbReference type="ARBA" id="ARBA00022989"/>
    </source>
</evidence>
<evidence type="ECO:0000256" key="6">
    <source>
        <dbReference type="ARBA" id="ARBA00023136"/>
    </source>
</evidence>
<keyword evidence="4" id="KW-0249">Electron transport</keyword>
<protein>
    <recommendedName>
        <fullName evidence="8">Cytochrome b561 domain-containing protein</fullName>
    </recommendedName>
</protein>
<dbReference type="PROSITE" id="PS50939">
    <property type="entry name" value="CYTOCHROME_B561"/>
    <property type="match status" value="1"/>
</dbReference>
<evidence type="ECO:0000256" key="7">
    <source>
        <dbReference type="SAM" id="Phobius"/>
    </source>
</evidence>
<dbReference type="PANTHER" id="PTHR45749:SF37">
    <property type="entry name" value="OS05G0311600 PROTEIN"/>
    <property type="match status" value="1"/>
</dbReference>
<feature type="domain" description="Cytochrome b561" evidence="8">
    <location>
        <begin position="641"/>
        <end position="844"/>
    </location>
</feature>
<keyword evidence="6 7" id="KW-0472">Membrane</keyword>
<dbReference type="Proteomes" id="UP000663854">
    <property type="component" value="Unassembled WGS sequence"/>
</dbReference>
<gene>
    <name evidence="10" type="ORF">JXQ802_LOCUS44800</name>
    <name evidence="9" type="ORF">PYM288_LOCUS29329</name>
</gene>